<accession>A0A815G0N2</accession>
<sequence>KQKLTNLLEHLSNILWILDGCDERTVPRYLHSIEQELLAKLRLLLTSRSYETHDFQYDAQIQIQSFGDEDIEKCISNYFSLTLRSKGSAC</sequence>
<gene>
    <name evidence="1" type="ORF">GPM918_LOCUS30027</name>
    <name evidence="2" type="ORF">OVA965_LOCUS44294</name>
    <name evidence="3" type="ORF">SRO942_LOCUS30630</name>
    <name evidence="4" type="ORF">TMI583_LOCUS47007</name>
</gene>
<evidence type="ECO:0000313" key="5">
    <source>
        <dbReference type="Proteomes" id="UP000663829"/>
    </source>
</evidence>
<dbReference type="AlphaFoldDB" id="A0A815G0N2"/>
<evidence type="ECO:0000313" key="1">
    <source>
        <dbReference type="EMBL" id="CAF1332549.1"/>
    </source>
</evidence>
<evidence type="ECO:0000313" key="2">
    <source>
        <dbReference type="EMBL" id="CAF1641100.1"/>
    </source>
</evidence>
<evidence type="ECO:0000313" key="4">
    <source>
        <dbReference type="EMBL" id="CAF4477620.1"/>
    </source>
</evidence>
<comment type="caution">
    <text evidence="1">The sequence shown here is derived from an EMBL/GenBank/DDBJ whole genome shotgun (WGS) entry which is preliminary data.</text>
</comment>
<feature type="non-terminal residue" evidence="1">
    <location>
        <position position="1"/>
    </location>
</feature>
<dbReference type="Proteomes" id="UP000681722">
    <property type="component" value="Unassembled WGS sequence"/>
</dbReference>
<dbReference type="Proteomes" id="UP000677228">
    <property type="component" value="Unassembled WGS sequence"/>
</dbReference>
<dbReference type="EMBL" id="CAJNOQ010013990">
    <property type="protein sequence ID" value="CAF1332549.1"/>
    <property type="molecule type" value="Genomic_DNA"/>
</dbReference>
<protein>
    <submittedName>
        <fullName evidence="1">Uncharacterized protein</fullName>
    </submittedName>
</protein>
<dbReference type="Proteomes" id="UP000682733">
    <property type="component" value="Unassembled WGS sequence"/>
</dbReference>
<reference evidence="1" key="1">
    <citation type="submission" date="2021-02" db="EMBL/GenBank/DDBJ databases">
        <authorList>
            <person name="Nowell W R."/>
        </authorList>
    </citation>
    <scope>NUCLEOTIDE SEQUENCE</scope>
</reference>
<dbReference type="EMBL" id="CAJNOK010062469">
    <property type="protein sequence ID" value="CAF1641100.1"/>
    <property type="molecule type" value="Genomic_DNA"/>
</dbReference>
<name>A0A815G0N2_9BILA</name>
<evidence type="ECO:0000313" key="3">
    <source>
        <dbReference type="EMBL" id="CAF4187442.1"/>
    </source>
</evidence>
<dbReference type="EMBL" id="CAJOBA010089382">
    <property type="protein sequence ID" value="CAF4477620.1"/>
    <property type="molecule type" value="Genomic_DNA"/>
</dbReference>
<dbReference type="OrthoDB" id="120976at2759"/>
<dbReference type="EMBL" id="CAJOBC010054154">
    <property type="protein sequence ID" value="CAF4187442.1"/>
    <property type="molecule type" value="Genomic_DNA"/>
</dbReference>
<proteinExistence type="predicted"/>
<organism evidence="1 5">
    <name type="scientific">Didymodactylos carnosus</name>
    <dbReference type="NCBI Taxonomy" id="1234261"/>
    <lineage>
        <taxon>Eukaryota</taxon>
        <taxon>Metazoa</taxon>
        <taxon>Spiralia</taxon>
        <taxon>Gnathifera</taxon>
        <taxon>Rotifera</taxon>
        <taxon>Eurotatoria</taxon>
        <taxon>Bdelloidea</taxon>
        <taxon>Philodinida</taxon>
        <taxon>Philodinidae</taxon>
        <taxon>Didymodactylos</taxon>
    </lineage>
</organism>
<keyword evidence="5" id="KW-1185">Reference proteome</keyword>
<dbReference type="Proteomes" id="UP000663829">
    <property type="component" value="Unassembled WGS sequence"/>
</dbReference>